<keyword evidence="3" id="KW-1185">Reference proteome</keyword>
<evidence type="ECO:0000313" key="3">
    <source>
        <dbReference type="Proteomes" id="UP000515237"/>
    </source>
</evidence>
<evidence type="ECO:0000313" key="2">
    <source>
        <dbReference type="EMBL" id="QNF34403.1"/>
    </source>
</evidence>
<keyword evidence="1" id="KW-0732">Signal</keyword>
<dbReference type="KEGG" id="aswu:HUW51_17355"/>
<proteinExistence type="predicted"/>
<accession>A0A7G7GB69</accession>
<dbReference type="AlphaFoldDB" id="A0A7G7GB69"/>
<dbReference type="EMBL" id="CP055156">
    <property type="protein sequence ID" value="QNF34403.1"/>
    <property type="molecule type" value="Genomic_DNA"/>
</dbReference>
<name>A0A7G7GB69_9BACT</name>
<feature type="chain" id="PRO_5028954044" evidence="1">
    <location>
        <begin position="18"/>
        <end position="258"/>
    </location>
</feature>
<reference evidence="2 3" key="1">
    <citation type="journal article" date="2018" name="Int. J. Syst. Evol. Microbiol.">
        <title>Adhaeribacter swui sp. nov., isolated from wet mud.</title>
        <authorList>
            <person name="Kim D.U."/>
            <person name="Kim K.W."/>
            <person name="Kang M.S."/>
            <person name="Kim J.Y."/>
            <person name="Jang J.H."/>
            <person name="Kim M.K."/>
        </authorList>
    </citation>
    <scope>NUCLEOTIDE SEQUENCE [LARGE SCALE GENOMIC DNA]</scope>
    <source>
        <strain evidence="2 3">KCTC 52873</strain>
    </source>
</reference>
<gene>
    <name evidence="2" type="ORF">HUW51_17355</name>
</gene>
<organism evidence="2 3">
    <name type="scientific">Adhaeribacter swui</name>
    <dbReference type="NCBI Taxonomy" id="2086471"/>
    <lineage>
        <taxon>Bacteria</taxon>
        <taxon>Pseudomonadati</taxon>
        <taxon>Bacteroidota</taxon>
        <taxon>Cytophagia</taxon>
        <taxon>Cytophagales</taxon>
        <taxon>Hymenobacteraceae</taxon>
        <taxon>Adhaeribacter</taxon>
    </lineage>
</organism>
<dbReference type="RefSeq" id="WP_185270884.1">
    <property type="nucleotide sequence ID" value="NZ_CP055156.1"/>
</dbReference>
<protein>
    <submittedName>
        <fullName evidence="2">Uncharacterized protein</fullName>
    </submittedName>
</protein>
<feature type="signal peptide" evidence="1">
    <location>
        <begin position="1"/>
        <end position="17"/>
    </location>
</feature>
<sequence>MKNICLLLLLLPVFCSAQTLNYLAYHQQITQAEEHLVARQFPESLKIYLQLTATYPHVFLRDLKVATQLAAYTKDTANLYFFLEKAMLKGWTSKQILKRKTLQPFKSNDQFKKLLAREDQFQKAFENNINLTLRTEIKQMLAADQKRALRVALTPGIKWRERYTKQKFVPHNRAQVRRINQIMDQVGYPGEKIIGDHSWATVLISHNEHDSIYQQLQPKLYAALERGEISAIELAIVESWRRVVDTSGQDQAFVIWEQ</sequence>
<dbReference type="Proteomes" id="UP000515237">
    <property type="component" value="Chromosome"/>
</dbReference>
<evidence type="ECO:0000256" key="1">
    <source>
        <dbReference type="SAM" id="SignalP"/>
    </source>
</evidence>